<dbReference type="AlphaFoldDB" id="A0ABD5P202"/>
<evidence type="ECO:0000313" key="2">
    <source>
        <dbReference type="EMBL" id="MFC4248246.1"/>
    </source>
</evidence>
<dbReference type="InterPro" id="IPR036388">
    <property type="entry name" value="WH-like_DNA-bd_sf"/>
</dbReference>
<dbReference type="SUPFAM" id="SSF46785">
    <property type="entry name" value="Winged helix' DNA-binding domain"/>
    <property type="match status" value="1"/>
</dbReference>
<sequence length="87" mass="9676">MHATDQQSDATTAPETDVGVDDLSPSAKLVYKVLEYEGPMTQEEIAAESRLCPRTVRYALGKLEHHGTVTSRVNLEDARQSIYRLVD</sequence>
<dbReference type="GO" id="GO:0006355">
    <property type="term" value="P:regulation of DNA-templated transcription"/>
    <property type="evidence" value="ECO:0007669"/>
    <property type="project" value="UniProtKB-ARBA"/>
</dbReference>
<dbReference type="Gene3D" id="1.10.10.10">
    <property type="entry name" value="Winged helix-like DNA-binding domain superfamily/Winged helix DNA-binding domain"/>
    <property type="match status" value="1"/>
</dbReference>
<reference evidence="2 3" key="1">
    <citation type="journal article" date="2014" name="Int. J. Syst. Evol. Microbiol.">
        <title>Complete genome sequence of Corynebacterium casei LMG S-19264T (=DSM 44701T), isolated from a smear-ripened cheese.</title>
        <authorList>
            <consortium name="US DOE Joint Genome Institute (JGI-PGF)"/>
            <person name="Walter F."/>
            <person name="Albersmeier A."/>
            <person name="Kalinowski J."/>
            <person name="Ruckert C."/>
        </authorList>
    </citation>
    <scope>NUCLEOTIDE SEQUENCE [LARGE SCALE GENOMIC DNA]</scope>
    <source>
        <strain evidence="2 3">IBRC-M 10912</strain>
    </source>
</reference>
<proteinExistence type="predicted"/>
<name>A0ABD5P202_9EURY</name>
<gene>
    <name evidence="2" type="ORF">ACFOZ7_15130</name>
</gene>
<feature type="compositionally biased region" description="Polar residues" evidence="1">
    <location>
        <begin position="1"/>
        <end position="14"/>
    </location>
</feature>
<dbReference type="RefSeq" id="WP_246969511.1">
    <property type="nucleotide sequence ID" value="NZ_CP095397.1"/>
</dbReference>
<protein>
    <submittedName>
        <fullName evidence="2">MarR family transcriptional regulator</fullName>
    </submittedName>
</protein>
<dbReference type="InterPro" id="IPR036390">
    <property type="entry name" value="WH_DNA-bd_sf"/>
</dbReference>
<evidence type="ECO:0000313" key="3">
    <source>
        <dbReference type="Proteomes" id="UP001595821"/>
    </source>
</evidence>
<feature type="region of interest" description="Disordered" evidence="1">
    <location>
        <begin position="1"/>
        <end position="22"/>
    </location>
</feature>
<dbReference type="EMBL" id="JBHSDJ010000118">
    <property type="protein sequence ID" value="MFC4248246.1"/>
    <property type="molecule type" value="Genomic_DNA"/>
</dbReference>
<accession>A0ABD5P202</accession>
<dbReference type="Proteomes" id="UP001595821">
    <property type="component" value="Unassembled WGS sequence"/>
</dbReference>
<organism evidence="2 3">
    <name type="scientific">Natribaculum luteum</name>
    <dbReference type="NCBI Taxonomy" id="1586232"/>
    <lineage>
        <taxon>Archaea</taxon>
        <taxon>Methanobacteriati</taxon>
        <taxon>Methanobacteriota</taxon>
        <taxon>Stenosarchaea group</taxon>
        <taxon>Halobacteria</taxon>
        <taxon>Halobacteriales</taxon>
        <taxon>Natrialbaceae</taxon>
        <taxon>Natribaculum</taxon>
    </lineage>
</organism>
<comment type="caution">
    <text evidence="2">The sequence shown here is derived from an EMBL/GenBank/DDBJ whole genome shotgun (WGS) entry which is preliminary data.</text>
</comment>
<dbReference type="GeneID" id="71855415"/>
<evidence type="ECO:0000256" key="1">
    <source>
        <dbReference type="SAM" id="MobiDB-lite"/>
    </source>
</evidence>